<feature type="binding site" evidence="11">
    <location>
        <begin position="10"/>
        <end position="15"/>
    </location>
    <ligand>
        <name>FAD</name>
        <dbReference type="ChEBI" id="CHEBI:57692"/>
    </ligand>
</feature>
<dbReference type="SUPFAM" id="SSF51905">
    <property type="entry name" value="FAD/NAD(P)-binding domain"/>
    <property type="match status" value="1"/>
</dbReference>
<evidence type="ECO:0000256" key="1">
    <source>
        <dbReference type="ARBA" id="ARBA00001974"/>
    </source>
</evidence>
<evidence type="ECO:0000313" key="13">
    <source>
        <dbReference type="EMBL" id="MDQ0392994.1"/>
    </source>
</evidence>
<dbReference type="InterPro" id="IPR020595">
    <property type="entry name" value="MnmG-rel_CS"/>
</dbReference>
<protein>
    <recommendedName>
        <fullName evidence="11">Methylenetetrahydrofolate--tRNA-(uracil-5-)-methyltransferase TrmFO</fullName>
        <ecNumber evidence="11">2.1.1.74</ecNumber>
    </recommendedName>
    <alternativeName>
        <fullName evidence="11">Folate-dependent tRNA (uracil-5-)-methyltransferase</fullName>
    </alternativeName>
    <alternativeName>
        <fullName evidence="11">Folate-dependent tRNA(M-5-U54)-methyltransferase</fullName>
    </alternativeName>
</protein>
<comment type="caution">
    <text evidence="13">The sequence shown here is derived from an EMBL/GenBank/DDBJ whole genome shotgun (WGS) entry which is preliminary data.</text>
</comment>
<evidence type="ECO:0000256" key="10">
    <source>
        <dbReference type="ARBA" id="ARBA00023027"/>
    </source>
</evidence>
<evidence type="ECO:0000256" key="7">
    <source>
        <dbReference type="ARBA" id="ARBA00022694"/>
    </source>
</evidence>
<dbReference type="InterPro" id="IPR002218">
    <property type="entry name" value="MnmG-rel"/>
</dbReference>
<keyword evidence="6 11" id="KW-0808">Transferase</keyword>
<dbReference type="InterPro" id="IPR040131">
    <property type="entry name" value="MnmG_N"/>
</dbReference>
<dbReference type="Pfam" id="PF01134">
    <property type="entry name" value="GIDA"/>
    <property type="match status" value="1"/>
</dbReference>
<keyword evidence="10 11" id="KW-0520">NAD</keyword>
<evidence type="ECO:0000256" key="11">
    <source>
        <dbReference type="HAMAP-Rule" id="MF_01037"/>
    </source>
</evidence>
<accession>A0ABU0FEF2</accession>
<dbReference type="NCBIfam" id="TIGR00137">
    <property type="entry name" value="gid_trmFO"/>
    <property type="match status" value="1"/>
</dbReference>
<dbReference type="HAMAP" id="MF_01037">
    <property type="entry name" value="TrmFO"/>
    <property type="match status" value="1"/>
</dbReference>
<keyword evidence="14" id="KW-1185">Reference proteome</keyword>
<evidence type="ECO:0000256" key="9">
    <source>
        <dbReference type="ARBA" id="ARBA00022857"/>
    </source>
</evidence>
<keyword evidence="5 11" id="KW-0285">Flavoprotein</keyword>
<dbReference type="RefSeq" id="WP_307427704.1">
    <property type="nucleotide sequence ID" value="NZ_JAUSVK010000001.1"/>
</dbReference>
<keyword evidence="3 11" id="KW-0963">Cytoplasm</keyword>
<dbReference type="Gene3D" id="3.50.50.60">
    <property type="entry name" value="FAD/NAD(P)-binding domain"/>
    <property type="match status" value="2"/>
</dbReference>
<evidence type="ECO:0000256" key="8">
    <source>
        <dbReference type="ARBA" id="ARBA00022827"/>
    </source>
</evidence>
<feature type="domain" description="MnmG N-terminal" evidence="12">
    <location>
        <begin position="6"/>
        <end position="374"/>
    </location>
</feature>
<evidence type="ECO:0000313" key="14">
    <source>
        <dbReference type="Proteomes" id="UP001237448"/>
    </source>
</evidence>
<evidence type="ECO:0000259" key="12">
    <source>
        <dbReference type="Pfam" id="PF01134"/>
    </source>
</evidence>
<comment type="cofactor">
    <cofactor evidence="1 11">
        <name>FAD</name>
        <dbReference type="ChEBI" id="CHEBI:57692"/>
    </cofactor>
</comment>
<dbReference type="GO" id="GO:0047151">
    <property type="term" value="F:tRNA (uracil(54)-C5)-methyltransferase activity, 5,10-methylenetetrahydrofolate-dependent"/>
    <property type="evidence" value="ECO:0007669"/>
    <property type="project" value="UniProtKB-EC"/>
</dbReference>
<comment type="function">
    <text evidence="11">Catalyzes the folate-dependent formation of 5-methyl-uridine at position 54 (M-5-U54) in all tRNAs.</text>
</comment>
<comment type="subcellular location">
    <subcellularLocation>
        <location evidence="11">Cytoplasm</location>
    </subcellularLocation>
</comment>
<gene>
    <name evidence="11" type="primary">trmFO</name>
    <name evidence="13" type="ORF">J3R73_002786</name>
</gene>
<evidence type="ECO:0000256" key="4">
    <source>
        <dbReference type="ARBA" id="ARBA00022603"/>
    </source>
</evidence>
<dbReference type="InterPro" id="IPR036188">
    <property type="entry name" value="FAD/NAD-bd_sf"/>
</dbReference>
<comment type="catalytic activity">
    <reaction evidence="11">
        <text>uridine(54) in tRNA + (6R)-5,10-methylene-5,6,7,8-tetrahydrofolate + NADH + H(+) = 5-methyluridine(54) in tRNA + (6S)-5,6,7,8-tetrahydrofolate + NAD(+)</text>
        <dbReference type="Rhea" id="RHEA:16873"/>
        <dbReference type="Rhea" id="RHEA-COMP:10167"/>
        <dbReference type="Rhea" id="RHEA-COMP:10193"/>
        <dbReference type="ChEBI" id="CHEBI:15378"/>
        <dbReference type="ChEBI" id="CHEBI:15636"/>
        <dbReference type="ChEBI" id="CHEBI:57453"/>
        <dbReference type="ChEBI" id="CHEBI:57540"/>
        <dbReference type="ChEBI" id="CHEBI:57945"/>
        <dbReference type="ChEBI" id="CHEBI:65315"/>
        <dbReference type="ChEBI" id="CHEBI:74447"/>
        <dbReference type="EC" id="2.1.1.74"/>
    </reaction>
</comment>
<organism evidence="13 14">
    <name type="scientific">Labrys monachus</name>
    <dbReference type="NCBI Taxonomy" id="217067"/>
    <lineage>
        <taxon>Bacteria</taxon>
        <taxon>Pseudomonadati</taxon>
        <taxon>Pseudomonadota</taxon>
        <taxon>Alphaproteobacteria</taxon>
        <taxon>Hyphomicrobiales</taxon>
        <taxon>Xanthobacteraceae</taxon>
        <taxon>Labrys</taxon>
    </lineage>
</organism>
<dbReference type="NCBIfam" id="NF003739">
    <property type="entry name" value="PRK05335.1"/>
    <property type="match status" value="1"/>
</dbReference>
<dbReference type="EMBL" id="JAUSVK010000001">
    <property type="protein sequence ID" value="MDQ0392994.1"/>
    <property type="molecule type" value="Genomic_DNA"/>
</dbReference>
<comment type="catalytic activity">
    <reaction evidence="11">
        <text>uridine(54) in tRNA + (6R)-5,10-methylene-5,6,7,8-tetrahydrofolate + NADPH + H(+) = 5-methyluridine(54) in tRNA + (6S)-5,6,7,8-tetrahydrofolate + NADP(+)</text>
        <dbReference type="Rhea" id="RHEA:62372"/>
        <dbReference type="Rhea" id="RHEA-COMP:10167"/>
        <dbReference type="Rhea" id="RHEA-COMP:10193"/>
        <dbReference type="ChEBI" id="CHEBI:15378"/>
        <dbReference type="ChEBI" id="CHEBI:15636"/>
        <dbReference type="ChEBI" id="CHEBI:57453"/>
        <dbReference type="ChEBI" id="CHEBI:57783"/>
        <dbReference type="ChEBI" id="CHEBI:58349"/>
        <dbReference type="ChEBI" id="CHEBI:65315"/>
        <dbReference type="ChEBI" id="CHEBI:74447"/>
        <dbReference type="EC" id="2.1.1.74"/>
    </reaction>
</comment>
<dbReference type="PANTHER" id="PTHR11806:SF2">
    <property type="entry name" value="METHYLENETETRAHYDROFOLATE--TRNA-(URACIL-5-)-METHYLTRANSFERASE TRMFO"/>
    <property type="match status" value="1"/>
</dbReference>
<sequence length="470" mass="50549">MTSSPVHIVGAGLAGSEAAWQLAQAGIPVILHEMRPVQPTQVHKTTDFAELVCSNSFRSDDAQTNAVGLLHEEMRRLDSLIMACGDAHQVPAGGALAVDRDGFSAAVTARLSAHPLVEVRREQVDSLPPEWDNAIIATGPLTSPALAEVVAGLTGEASLAFFDAIAPIVHRDTINMDIAWFQSRYDKPGPGGSGADYINCPMTREQYEAFLDAVIAGDKTSFKDFEGTPYFDGCLPIEVMAERGRETLRFGPMKPVGLTNPRDPTVKPYAIVQLRQDNALATLYNMVGFQTKLKYAEQTRIFRMIPGLESAEFARLGGLHRNTYINSPLLLDGSLRLKSMPRLRFAGQITGCEGYVESASIGLLAGRFAAAERLGVPPLTPPPTTAIGALLGHITGGHLVVEESGPRSFQPMNVNFGLFPPLDVSPKGEDGKRLRGTDKAQAKKRAMSARALQDLAAWIAESGGRPSLLQ</sequence>
<dbReference type="PROSITE" id="PS01281">
    <property type="entry name" value="GIDA_2"/>
    <property type="match status" value="1"/>
</dbReference>
<evidence type="ECO:0000256" key="5">
    <source>
        <dbReference type="ARBA" id="ARBA00022630"/>
    </source>
</evidence>
<reference evidence="13 14" key="1">
    <citation type="submission" date="2023-07" db="EMBL/GenBank/DDBJ databases">
        <title>Genomic Encyclopedia of Type Strains, Phase IV (KMG-IV): sequencing the most valuable type-strain genomes for metagenomic binning, comparative biology and taxonomic classification.</title>
        <authorList>
            <person name="Goeker M."/>
        </authorList>
    </citation>
    <scope>NUCLEOTIDE SEQUENCE [LARGE SCALE GENOMIC DNA]</scope>
    <source>
        <strain evidence="13 14">DSM 5896</strain>
    </source>
</reference>
<keyword evidence="7 11" id="KW-0819">tRNA processing</keyword>
<dbReference type="Proteomes" id="UP001237448">
    <property type="component" value="Unassembled WGS sequence"/>
</dbReference>
<name>A0ABU0FEF2_9HYPH</name>
<dbReference type="GO" id="GO:0032259">
    <property type="term" value="P:methylation"/>
    <property type="evidence" value="ECO:0007669"/>
    <property type="project" value="UniProtKB-KW"/>
</dbReference>
<dbReference type="EC" id="2.1.1.74" evidence="11"/>
<dbReference type="PANTHER" id="PTHR11806">
    <property type="entry name" value="GLUCOSE INHIBITED DIVISION PROTEIN A"/>
    <property type="match status" value="1"/>
</dbReference>
<keyword evidence="4 11" id="KW-0489">Methyltransferase</keyword>
<keyword evidence="8 11" id="KW-0274">FAD</keyword>
<evidence type="ECO:0000256" key="6">
    <source>
        <dbReference type="ARBA" id="ARBA00022679"/>
    </source>
</evidence>
<keyword evidence="9 11" id="KW-0521">NADP</keyword>
<evidence type="ECO:0000256" key="3">
    <source>
        <dbReference type="ARBA" id="ARBA00022490"/>
    </source>
</evidence>
<comment type="similarity">
    <text evidence="11">Belongs to the MnmG family. TrmFO subfamily.</text>
</comment>
<proteinExistence type="inferred from homology"/>
<comment type="function">
    <text evidence="2">NAD-binding protein involved in the addition of a carboxymethylaminomethyl (cmnm) group at the wobble position (U34) of certain tRNAs, forming tRNA-cmnm(5)s(2)U34.</text>
</comment>
<dbReference type="InterPro" id="IPR004417">
    <property type="entry name" value="TrmFO"/>
</dbReference>
<evidence type="ECO:0000256" key="2">
    <source>
        <dbReference type="ARBA" id="ARBA00003717"/>
    </source>
</evidence>